<evidence type="ECO:0000313" key="2">
    <source>
        <dbReference type="EMBL" id="PRO64454.1"/>
    </source>
</evidence>
<dbReference type="Proteomes" id="UP000243650">
    <property type="component" value="Unassembled WGS sequence"/>
</dbReference>
<name>A0A2P6MDW8_ALKUR</name>
<protein>
    <recommendedName>
        <fullName evidence="4">SelT/SelW/SelH family protein</fullName>
    </recommendedName>
</protein>
<keyword evidence="3" id="KW-1185">Reference proteome</keyword>
<evidence type="ECO:0000256" key="1">
    <source>
        <dbReference type="ARBA" id="ARBA00023284"/>
    </source>
</evidence>
<dbReference type="OrthoDB" id="9811366at2"/>
<dbReference type="InterPro" id="IPR036249">
    <property type="entry name" value="Thioredoxin-like_sf"/>
</dbReference>
<dbReference type="Pfam" id="PF10262">
    <property type="entry name" value="Rdx"/>
    <property type="match status" value="1"/>
</dbReference>
<proteinExistence type="predicted"/>
<dbReference type="EMBL" id="PVNS01000016">
    <property type="protein sequence ID" value="PRO64454.1"/>
    <property type="molecule type" value="Genomic_DNA"/>
</dbReference>
<dbReference type="InterPro" id="IPR011893">
    <property type="entry name" value="Selenoprotein_Rdx-typ"/>
</dbReference>
<organism evidence="2 3">
    <name type="scientific">Alkalicoccus urumqiensis</name>
    <name type="common">Bacillus urumqiensis</name>
    <dbReference type="NCBI Taxonomy" id="1548213"/>
    <lineage>
        <taxon>Bacteria</taxon>
        <taxon>Bacillati</taxon>
        <taxon>Bacillota</taxon>
        <taxon>Bacilli</taxon>
        <taxon>Bacillales</taxon>
        <taxon>Bacillaceae</taxon>
        <taxon>Alkalicoccus</taxon>
    </lineage>
</organism>
<dbReference type="SUPFAM" id="SSF52833">
    <property type="entry name" value="Thioredoxin-like"/>
    <property type="match status" value="1"/>
</dbReference>
<evidence type="ECO:0008006" key="4">
    <source>
        <dbReference type="Google" id="ProtNLM"/>
    </source>
</evidence>
<reference evidence="2 3" key="1">
    <citation type="submission" date="2018-03" db="EMBL/GenBank/DDBJ databases">
        <title>Bacillus urumqiensis sp. nov., a moderately haloalkaliphilic bacterium isolated from a salt lake.</title>
        <authorList>
            <person name="Zhao B."/>
            <person name="Liao Z."/>
        </authorList>
    </citation>
    <scope>NUCLEOTIDE SEQUENCE [LARGE SCALE GENOMIC DNA]</scope>
    <source>
        <strain evidence="2 3">BZ-SZ-XJ18</strain>
    </source>
</reference>
<sequence>MFESFRHDIHTLELIPGSGGVFDIQVDESLVYSKKESGTFPDHTELISRIRNKGG</sequence>
<accession>A0A2P6MDW8</accession>
<gene>
    <name evidence="2" type="ORF">C6I21_14745</name>
</gene>
<dbReference type="NCBIfam" id="TIGR02174">
    <property type="entry name" value="CXXU_selWTH"/>
    <property type="match status" value="1"/>
</dbReference>
<evidence type="ECO:0000313" key="3">
    <source>
        <dbReference type="Proteomes" id="UP000243650"/>
    </source>
</evidence>
<comment type="caution">
    <text evidence="2">The sequence shown here is derived from an EMBL/GenBank/DDBJ whole genome shotgun (WGS) entry which is preliminary data.</text>
</comment>
<keyword evidence="1" id="KW-0676">Redox-active center</keyword>
<dbReference type="AlphaFoldDB" id="A0A2P6MDW8"/>
<dbReference type="Gene3D" id="3.40.30.10">
    <property type="entry name" value="Glutaredoxin"/>
    <property type="match status" value="1"/>
</dbReference>